<sequence>MPANEGTLVLDVEDFMPQIVCHLHEPGDHELIINIDKMLYEDRKPSGGQKTDVRDATARANGHHKSIVFLLMHMQFLRTLDLRGNIQRRGMRGLLRRLYNLRHKALRVLIKSAVARHIDPLERLPVLETLHVFVDADSRPFALIQLEFRRALDALDAGRPNQGVARDYGSVCKRE</sequence>
<dbReference type="AlphaFoldDB" id="A0A645E7D2"/>
<dbReference type="EMBL" id="VSSQ01043893">
    <property type="protein sequence ID" value="MPM97650.1"/>
    <property type="molecule type" value="Genomic_DNA"/>
</dbReference>
<name>A0A645E7D2_9ZZZZ</name>
<protein>
    <submittedName>
        <fullName evidence="1">Uncharacterized protein</fullName>
    </submittedName>
</protein>
<organism evidence="1">
    <name type="scientific">bioreactor metagenome</name>
    <dbReference type="NCBI Taxonomy" id="1076179"/>
    <lineage>
        <taxon>unclassified sequences</taxon>
        <taxon>metagenomes</taxon>
        <taxon>ecological metagenomes</taxon>
    </lineage>
</organism>
<proteinExistence type="predicted"/>
<accession>A0A645E7D2</accession>
<comment type="caution">
    <text evidence="1">The sequence shown here is derived from an EMBL/GenBank/DDBJ whole genome shotgun (WGS) entry which is preliminary data.</text>
</comment>
<gene>
    <name evidence="1" type="ORF">SDC9_144827</name>
</gene>
<evidence type="ECO:0000313" key="1">
    <source>
        <dbReference type="EMBL" id="MPM97650.1"/>
    </source>
</evidence>
<reference evidence="1" key="1">
    <citation type="submission" date="2019-08" db="EMBL/GenBank/DDBJ databases">
        <authorList>
            <person name="Kucharzyk K."/>
            <person name="Murdoch R.W."/>
            <person name="Higgins S."/>
            <person name="Loffler F."/>
        </authorList>
    </citation>
    <scope>NUCLEOTIDE SEQUENCE</scope>
</reference>